<sequence length="120" mass="12678">TVERQVCGEILARGVWQTRPRGSQMKLGLIVLFVALLLAVVAGQNSLLQSTEAEDNPSAIIACAVQGGSCAQPPLDSSPGSIVLEHVVFSEGCYSSDLHVVRYIPADSESGEPVVARWCA</sequence>
<protein>
    <submittedName>
        <fullName evidence="2">Uncharacterized protein</fullName>
    </submittedName>
</protein>
<proteinExistence type="predicted"/>
<dbReference type="AlphaFoldDB" id="A0A0F9BS56"/>
<evidence type="ECO:0000313" key="2">
    <source>
        <dbReference type="EMBL" id="KKK93319.1"/>
    </source>
</evidence>
<comment type="caution">
    <text evidence="2">The sequence shown here is derived from an EMBL/GenBank/DDBJ whole genome shotgun (WGS) entry which is preliminary data.</text>
</comment>
<gene>
    <name evidence="2" type="ORF">LCGC14_2694060</name>
</gene>
<keyword evidence="1" id="KW-1133">Transmembrane helix</keyword>
<dbReference type="EMBL" id="LAZR01047826">
    <property type="protein sequence ID" value="KKK93319.1"/>
    <property type="molecule type" value="Genomic_DNA"/>
</dbReference>
<evidence type="ECO:0000256" key="1">
    <source>
        <dbReference type="SAM" id="Phobius"/>
    </source>
</evidence>
<keyword evidence="1" id="KW-0472">Membrane</keyword>
<accession>A0A0F9BS56</accession>
<organism evidence="2">
    <name type="scientific">marine sediment metagenome</name>
    <dbReference type="NCBI Taxonomy" id="412755"/>
    <lineage>
        <taxon>unclassified sequences</taxon>
        <taxon>metagenomes</taxon>
        <taxon>ecological metagenomes</taxon>
    </lineage>
</organism>
<feature type="transmembrane region" description="Helical" evidence="1">
    <location>
        <begin position="27"/>
        <end position="48"/>
    </location>
</feature>
<feature type="non-terminal residue" evidence="2">
    <location>
        <position position="1"/>
    </location>
</feature>
<reference evidence="2" key="1">
    <citation type="journal article" date="2015" name="Nature">
        <title>Complex archaea that bridge the gap between prokaryotes and eukaryotes.</title>
        <authorList>
            <person name="Spang A."/>
            <person name="Saw J.H."/>
            <person name="Jorgensen S.L."/>
            <person name="Zaremba-Niedzwiedzka K."/>
            <person name="Martijn J."/>
            <person name="Lind A.E."/>
            <person name="van Eijk R."/>
            <person name="Schleper C."/>
            <person name="Guy L."/>
            <person name="Ettema T.J."/>
        </authorList>
    </citation>
    <scope>NUCLEOTIDE SEQUENCE</scope>
</reference>
<name>A0A0F9BS56_9ZZZZ</name>
<keyword evidence="1" id="KW-0812">Transmembrane</keyword>